<dbReference type="Gene3D" id="2.40.50.1020">
    <property type="entry name" value="LytTr DNA-binding domain"/>
    <property type="match status" value="1"/>
</dbReference>
<keyword evidence="1" id="KW-0812">Transmembrane</keyword>
<dbReference type="AlphaFoldDB" id="A0A258D8P4"/>
<sequence length="255" mass="27831">MSLTDRQGALKRLAIDLLLLTALGLVLGVLSPFGTAQLSPGERFIYWLLSIVGGGLIGVAVDEGLGRRIDGFARRLVIVTTVMTPAVVVWVALIEMIFGHEAFQLPPMLWFRVWVISGLVMAVRILAWRKPPTPAPTVDTRVVVAPPLPEAEAAFRQRLSAKRRAARLIAVEAHDHYLRVHTDAGVELLTLRFSDALAELSGAHGFQTHRSWWVAGEAIQAAQWRRGAGELSLAGDLVAPVSRRHAPTLRAAGWL</sequence>
<feature type="transmembrane region" description="Helical" evidence="1">
    <location>
        <begin position="109"/>
        <end position="127"/>
    </location>
</feature>
<organism evidence="3 4">
    <name type="scientific">Caulobacter vibrioides</name>
    <name type="common">Caulobacter crescentus</name>
    <dbReference type="NCBI Taxonomy" id="155892"/>
    <lineage>
        <taxon>Bacteria</taxon>
        <taxon>Pseudomonadati</taxon>
        <taxon>Pseudomonadota</taxon>
        <taxon>Alphaproteobacteria</taxon>
        <taxon>Caulobacterales</taxon>
        <taxon>Caulobacteraceae</taxon>
        <taxon>Caulobacter</taxon>
    </lineage>
</organism>
<keyword evidence="3" id="KW-0808">Transferase</keyword>
<evidence type="ECO:0000259" key="2">
    <source>
        <dbReference type="PROSITE" id="PS50930"/>
    </source>
</evidence>
<keyword evidence="1" id="KW-1133">Transmembrane helix</keyword>
<keyword evidence="3" id="KW-0418">Kinase</keyword>
<dbReference type="GO" id="GO:0003677">
    <property type="term" value="F:DNA binding"/>
    <property type="evidence" value="ECO:0007669"/>
    <property type="project" value="InterPro"/>
</dbReference>
<dbReference type="GO" id="GO:0016301">
    <property type="term" value="F:kinase activity"/>
    <property type="evidence" value="ECO:0007669"/>
    <property type="project" value="UniProtKB-KW"/>
</dbReference>
<dbReference type="Proteomes" id="UP000215616">
    <property type="component" value="Unassembled WGS sequence"/>
</dbReference>
<comment type="caution">
    <text evidence="3">The sequence shown here is derived from an EMBL/GenBank/DDBJ whole genome shotgun (WGS) entry which is preliminary data.</text>
</comment>
<protein>
    <submittedName>
        <fullName evidence="3">Histidine kinase</fullName>
    </submittedName>
</protein>
<evidence type="ECO:0000313" key="4">
    <source>
        <dbReference type="Proteomes" id="UP000215616"/>
    </source>
</evidence>
<keyword evidence="1" id="KW-0472">Membrane</keyword>
<feature type="transmembrane region" description="Helical" evidence="1">
    <location>
        <begin position="45"/>
        <end position="65"/>
    </location>
</feature>
<dbReference type="PROSITE" id="PS50930">
    <property type="entry name" value="HTH_LYTTR"/>
    <property type="match status" value="1"/>
</dbReference>
<evidence type="ECO:0000256" key="1">
    <source>
        <dbReference type="SAM" id="Phobius"/>
    </source>
</evidence>
<name>A0A258D8P4_CAUVI</name>
<reference evidence="3 4" key="1">
    <citation type="submission" date="2017-03" db="EMBL/GenBank/DDBJ databases">
        <title>Lifting the veil on microbial sulfur biogeochemistry in mining wastewaters.</title>
        <authorList>
            <person name="Kantor R.S."/>
            <person name="Colenbrander Nelson T."/>
            <person name="Marshall S."/>
            <person name="Bennett D."/>
            <person name="Apte S."/>
            <person name="Camacho D."/>
            <person name="Thomas B.C."/>
            <person name="Warren L.A."/>
            <person name="Banfield J.F."/>
        </authorList>
    </citation>
    <scope>NUCLEOTIDE SEQUENCE [LARGE SCALE GENOMIC DNA]</scope>
    <source>
        <strain evidence="3">32-67-7</strain>
    </source>
</reference>
<evidence type="ECO:0000313" key="3">
    <source>
        <dbReference type="EMBL" id="OYX03976.1"/>
    </source>
</evidence>
<accession>A0A258D8P4</accession>
<proteinExistence type="predicted"/>
<dbReference type="EMBL" id="NCDQ01000106">
    <property type="protein sequence ID" value="OYX03976.1"/>
    <property type="molecule type" value="Genomic_DNA"/>
</dbReference>
<dbReference type="SMART" id="SM00850">
    <property type="entry name" value="LytTR"/>
    <property type="match status" value="1"/>
</dbReference>
<feature type="domain" description="HTH LytTR-type" evidence="2">
    <location>
        <begin position="166"/>
        <end position="255"/>
    </location>
</feature>
<dbReference type="Pfam" id="PF04397">
    <property type="entry name" value="LytTR"/>
    <property type="match status" value="1"/>
</dbReference>
<feature type="transmembrane region" description="Helical" evidence="1">
    <location>
        <begin position="77"/>
        <end position="97"/>
    </location>
</feature>
<feature type="transmembrane region" description="Helical" evidence="1">
    <location>
        <begin position="12"/>
        <end position="33"/>
    </location>
</feature>
<gene>
    <name evidence="3" type="ORF">B7Z12_08220</name>
</gene>
<dbReference type="InterPro" id="IPR007492">
    <property type="entry name" value="LytTR_DNA-bd_dom"/>
</dbReference>